<dbReference type="InterPro" id="IPR001660">
    <property type="entry name" value="SAM"/>
</dbReference>
<protein>
    <submittedName>
        <fullName evidence="4">Leucine-rich repeat-containing protein 34</fullName>
    </submittedName>
</protein>
<dbReference type="PROSITE" id="PS50105">
    <property type="entry name" value="SAM_DOMAIN"/>
    <property type="match status" value="1"/>
</dbReference>
<dbReference type="Gene3D" id="1.10.150.50">
    <property type="entry name" value="Transcription Factor, Ets-1"/>
    <property type="match status" value="1"/>
</dbReference>
<dbReference type="OrthoDB" id="272549at2759"/>
<dbReference type="InterPro" id="IPR001611">
    <property type="entry name" value="Leu-rich_rpt"/>
</dbReference>
<proteinExistence type="predicted"/>
<keyword evidence="1" id="KW-0677">Repeat</keyword>
<gene>
    <name evidence="4" type="ORF">Baya_17060</name>
</gene>
<dbReference type="Pfam" id="PF13516">
    <property type="entry name" value="LRR_6"/>
    <property type="match status" value="4"/>
</dbReference>
<organism evidence="4 5">
    <name type="scientific">Bagarius yarrelli</name>
    <name type="common">Goonch</name>
    <name type="synonym">Bagrus yarrelli</name>
    <dbReference type="NCBI Taxonomy" id="175774"/>
    <lineage>
        <taxon>Eukaryota</taxon>
        <taxon>Metazoa</taxon>
        <taxon>Chordata</taxon>
        <taxon>Craniata</taxon>
        <taxon>Vertebrata</taxon>
        <taxon>Euteleostomi</taxon>
        <taxon>Actinopterygii</taxon>
        <taxon>Neopterygii</taxon>
        <taxon>Teleostei</taxon>
        <taxon>Ostariophysi</taxon>
        <taxon>Siluriformes</taxon>
        <taxon>Sisoridae</taxon>
        <taxon>Sisorinae</taxon>
        <taxon>Bagarius</taxon>
    </lineage>
</organism>
<feature type="compositionally biased region" description="Basic and acidic residues" evidence="2">
    <location>
        <begin position="700"/>
        <end position="712"/>
    </location>
</feature>
<dbReference type="Pfam" id="PF00536">
    <property type="entry name" value="SAM_1"/>
    <property type="match status" value="1"/>
</dbReference>
<dbReference type="InterPro" id="IPR052201">
    <property type="entry name" value="LRR-containing_regulator"/>
</dbReference>
<feature type="region of interest" description="Disordered" evidence="2">
    <location>
        <begin position="680"/>
        <end position="732"/>
    </location>
</feature>
<evidence type="ECO:0000313" key="5">
    <source>
        <dbReference type="Proteomes" id="UP000319801"/>
    </source>
</evidence>
<feature type="compositionally biased region" description="Polar residues" evidence="2">
    <location>
        <begin position="399"/>
        <end position="424"/>
    </location>
</feature>
<feature type="region of interest" description="Disordered" evidence="2">
    <location>
        <begin position="285"/>
        <end position="494"/>
    </location>
</feature>
<feature type="region of interest" description="Disordered" evidence="2">
    <location>
        <begin position="895"/>
        <end position="915"/>
    </location>
</feature>
<feature type="compositionally biased region" description="Polar residues" evidence="2">
    <location>
        <begin position="313"/>
        <end position="322"/>
    </location>
</feature>
<dbReference type="Gene3D" id="3.80.10.10">
    <property type="entry name" value="Ribonuclease Inhibitor"/>
    <property type="match status" value="2"/>
</dbReference>
<dbReference type="InterPro" id="IPR032675">
    <property type="entry name" value="LRR_dom_sf"/>
</dbReference>
<dbReference type="PANTHER" id="PTHR24111">
    <property type="entry name" value="LEUCINE-RICH REPEAT-CONTAINING PROTEIN 34"/>
    <property type="match status" value="1"/>
</dbReference>
<evidence type="ECO:0000256" key="2">
    <source>
        <dbReference type="SAM" id="MobiDB-lite"/>
    </source>
</evidence>
<dbReference type="SMART" id="SM00368">
    <property type="entry name" value="LRR_RI"/>
    <property type="match status" value="7"/>
</dbReference>
<evidence type="ECO:0000256" key="1">
    <source>
        <dbReference type="ARBA" id="ARBA00022737"/>
    </source>
</evidence>
<evidence type="ECO:0000259" key="3">
    <source>
        <dbReference type="PROSITE" id="PS50105"/>
    </source>
</evidence>
<dbReference type="EMBL" id="VCAZ01000433">
    <property type="protein sequence ID" value="TUS40677.1"/>
    <property type="molecule type" value="Genomic_DNA"/>
</dbReference>
<dbReference type="Proteomes" id="UP000319801">
    <property type="component" value="Unassembled WGS sequence"/>
</dbReference>
<feature type="region of interest" description="Disordered" evidence="2">
    <location>
        <begin position="521"/>
        <end position="572"/>
    </location>
</feature>
<feature type="domain" description="SAM" evidence="3">
    <location>
        <begin position="738"/>
        <end position="781"/>
    </location>
</feature>
<evidence type="ECO:0000313" key="4">
    <source>
        <dbReference type="EMBL" id="TUS40677.1"/>
    </source>
</evidence>
<dbReference type="AlphaFoldDB" id="A0A556VXB5"/>
<reference evidence="4 5" key="1">
    <citation type="journal article" date="2019" name="Genome Biol. Evol.">
        <title>Whole-Genome Sequencing of the Giant Devil Catfish, Bagarius yarrelli.</title>
        <authorList>
            <person name="Jiang W."/>
            <person name="Lv Y."/>
            <person name="Cheng L."/>
            <person name="Yang K."/>
            <person name="Chao B."/>
            <person name="Wang X."/>
            <person name="Li Y."/>
            <person name="Pan X."/>
            <person name="You X."/>
            <person name="Zhang Y."/>
            <person name="Yang J."/>
            <person name="Li J."/>
            <person name="Zhang X."/>
            <person name="Liu S."/>
            <person name="Sun C."/>
            <person name="Yang J."/>
            <person name="Shi Q."/>
        </authorList>
    </citation>
    <scope>NUCLEOTIDE SEQUENCE [LARGE SCALE GENOMIC DNA]</scope>
    <source>
        <strain evidence="4">JWS20170419001</strain>
        <tissue evidence="4">Muscle</tissue>
    </source>
</reference>
<keyword evidence="5" id="KW-1185">Reference proteome</keyword>
<sequence>MCNNIEADGAKRIAKSLHHNTSLKRLRMTGNKIGNKGAMHFASMLQINSTLEELDVSDCDLDTQNLITFAIVLTNNRSLVSVNVSRPLLFSLQEETTVHMARMLQVNHSLKELHMGKHGMTNCGLQDLCEALISNHSLRYLDLHCNRITRDGTRHLAVLLQHNDTLQILDLSFNRIEDDGAVRLSDAIALKHTKLRALSIQNNSVSTVGLLSLSKAITANPHLTHIYIWGNRLEEPAFSQLITSSRLSAQHTDVTPYEVDGRLHLAEASHGLQRNYYWTPSYSEDGGIGSQRTQCRRSHPNQPERHHLLHQPQDLTTGTASGEESHQPDPDAPEGSDALTRARVPTLTPRPSLPPCSPGKDTPTKTESTTPSSPSAPPKAPPVRHLTVPPPSKPECSIPSPQNPNICPQLVQLSPSRQNWTSPQRASPPSPVLPPVSTSSPAPPRSPLTSITHTTDTAKELKSAKIKTKPGHTAEEIPQDLKCPSSQTKPCGRKPKLTELHISSLSSDLSPLLSSMIQPSVHLPASRSSPTKLLSVPERAPAQQSSSSHTGLTEPSKPIILTSPGGRIHHTGRTGTFPVNSSSLMVGPRWDAVGVGHKLVLQCHFCKRKGTAQTFNRSKRFCSKSCAKRFSYTKRFRALRRCVSEGGHRSEFNGAEDEIEDDNFQQVKHSTTEQWRILQRPLQEGEDEATVPMKTRLRRHTEQSVRETRSSETKSAPTSPLDVVSPSDLTSHSKPAQWTVDQVWSFISNLPGCQDIAESFRAQEIDGQALLLLTEDHLMTLHPDVSRSHGVCVFSWVSQRVLLALLATPCVRRETRAMDQADPCSVRGILALVMSHHEDGLLSFGFSLYAGWMGSGLCLLGGSVLTCCSGSDGGPAQRHEKSFYYCKQHGTTDTIQNSNQHANQNTNQHAKSAHV</sequence>
<dbReference type="InterPro" id="IPR038603">
    <property type="entry name" value="Znf_FCS_sf"/>
</dbReference>
<dbReference type="Gene3D" id="3.30.60.160">
    <property type="match status" value="1"/>
</dbReference>
<dbReference type="InterPro" id="IPR013761">
    <property type="entry name" value="SAM/pointed_sf"/>
</dbReference>
<dbReference type="Pfam" id="PF21319">
    <property type="entry name" value="zf-FCS_1"/>
    <property type="match status" value="1"/>
</dbReference>
<name>A0A556VXB5_BAGYA</name>
<feature type="compositionally biased region" description="Low complexity" evidence="2">
    <location>
        <begin position="896"/>
        <end position="915"/>
    </location>
</feature>
<dbReference type="SUPFAM" id="SSF47769">
    <property type="entry name" value="SAM/Pointed domain"/>
    <property type="match status" value="1"/>
</dbReference>
<feature type="compositionally biased region" description="Polar residues" evidence="2">
    <location>
        <begin position="542"/>
        <end position="553"/>
    </location>
</feature>
<comment type="caution">
    <text evidence="4">The sequence shown here is derived from an EMBL/GenBank/DDBJ whole genome shotgun (WGS) entry which is preliminary data.</text>
</comment>
<dbReference type="SUPFAM" id="SSF52047">
    <property type="entry name" value="RNI-like"/>
    <property type="match status" value="1"/>
</dbReference>
<dbReference type="PANTHER" id="PTHR24111:SF4">
    <property type="entry name" value="LEUCINE-RICH REPEAT-CONTAINING PROTEIN 34"/>
    <property type="match status" value="1"/>
</dbReference>
<accession>A0A556VXB5</accession>